<protein>
    <submittedName>
        <fullName evidence="1">Unannotated protein</fullName>
    </submittedName>
</protein>
<sequence length="134" mass="14701">MLLHMEATSLRFAAAARTLGQVARRHELQVPGFRSPPRLAEVDRTLRRRPDGSALVAVRLKGRPWVAVLADMIDGMIVTNRLEGADAARIRTRLWTAVETDSARVAPPTRAQRLARVRAVAPAPIPADVRSQVA</sequence>
<dbReference type="EMBL" id="CAEZUP010000099">
    <property type="protein sequence ID" value="CAB4620734.1"/>
    <property type="molecule type" value="Genomic_DNA"/>
</dbReference>
<accession>A0A6J6IBK3</accession>
<organism evidence="1">
    <name type="scientific">freshwater metagenome</name>
    <dbReference type="NCBI Taxonomy" id="449393"/>
    <lineage>
        <taxon>unclassified sequences</taxon>
        <taxon>metagenomes</taxon>
        <taxon>ecological metagenomes</taxon>
    </lineage>
</organism>
<name>A0A6J6IBK3_9ZZZZ</name>
<evidence type="ECO:0000313" key="1">
    <source>
        <dbReference type="EMBL" id="CAB4620734.1"/>
    </source>
</evidence>
<reference evidence="1" key="1">
    <citation type="submission" date="2020-05" db="EMBL/GenBank/DDBJ databases">
        <authorList>
            <person name="Chiriac C."/>
            <person name="Salcher M."/>
            <person name="Ghai R."/>
            <person name="Kavagutti S V."/>
        </authorList>
    </citation>
    <scope>NUCLEOTIDE SEQUENCE</scope>
</reference>
<gene>
    <name evidence="1" type="ORF">UFOPK1835_01765</name>
</gene>
<dbReference type="AlphaFoldDB" id="A0A6J6IBK3"/>
<proteinExistence type="predicted"/>